<feature type="compositionally biased region" description="Polar residues" evidence="1">
    <location>
        <begin position="126"/>
        <end position="136"/>
    </location>
</feature>
<evidence type="ECO:0000256" key="1">
    <source>
        <dbReference type="SAM" id="MobiDB-lite"/>
    </source>
</evidence>
<feature type="compositionally biased region" description="Low complexity" evidence="1">
    <location>
        <begin position="77"/>
        <end position="90"/>
    </location>
</feature>
<evidence type="ECO:0000313" key="3">
    <source>
        <dbReference type="Proteomes" id="UP001303473"/>
    </source>
</evidence>
<feature type="compositionally biased region" description="Basic and acidic residues" evidence="1">
    <location>
        <begin position="151"/>
        <end position="180"/>
    </location>
</feature>
<organism evidence="2 3">
    <name type="scientific">Diplogelasinospora grovesii</name>
    <dbReference type="NCBI Taxonomy" id="303347"/>
    <lineage>
        <taxon>Eukaryota</taxon>
        <taxon>Fungi</taxon>
        <taxon>Dikarya</taxon>
        <taxon>Ascomycota</taxon>
        <taxon>Pezizomycotina</taxon>
        <taxon>Sordariomycetes</taxon>
        <taxon>Sordariomycetidae</taxon>
        <taxon>Sordariales</taxon>
        <taxon>Diplogelasinosporaceae</taxon>
        <taxon>Diplogelasinospora</taxon>
    </lineage>
</organism>
<accession>A0AAN6NAL6</accession>
<feature type="region of interest" description="Disordered" evidence="1">
    <location>
        <begin position="22"/>
        <end position="238"/>
    </location>
</feature>
<sequence>MKKLDRSYSTVPVPEVDALCVQNNPAATASPPPPPLSDAAVSTSYDAGRRPLSHFKVPRIWSPKQEQERPTPPDRPTPTTSTTTTRLTTPLQTIIHHLQSKSATFSGTTTTGNDNDKTTDKPTANISEGTETTANDDTPKTMPPEEESVDDWVRVKEADRVRKLQRRDEVHHERWLKVNESEASASADADADADAYAEVEAEELDDDNDNVKVDDEDTNQEREKEKEDVDEKEKSEKSGRIVSRLFKGMWFQVPL</sequence>
<name>A0AAN6NAL6_9PEZI</name>
<protein>
    <submittedName>
        <fullName evidence="2">Uncharacterized protein</fullName>
    </submittedName>
</protein>
<comment type="caution">
    <text evidence="2">The sequence shown here is derived from an EMBL/GenBank/DDBJ whole genome shotgun (WGS) entry which is preliminary data.</text>
</comment>
<reference evidence="3" key="1">
    <citation type="journal article" date="2023" name="Mol. Phylogenet. Evol.">
        <title>Genome-scale phylogeny and comparative genomics of the fungal order Sordariales.</title>
        <authorList>
            <person name="Hensen N."/>
            <person name="Bonometti L."/>
            <person name="Westerberg I."/>
            <person name="Brannstrom I.O."/>
            <person name="Guillou S."/>
            <person name="Cros-Aarteil S."/>
            <person name="Calhoun S."/>
            <person name="Haridas S."/>
            <person name="Kuo A."/>
            <person name="Mondo S."/>
            <person name="Pangilinan J."/>
            <person name="Riley R."/>
            <person name="LaButti K."/>
            <person name="Andreopoulos B."/>
            <person name="Lipzen A."/>
            <person name="Chen C."/>
            <person name="Yan M."/>
            <person name="Daum C."/>
            <person name="Ng V."/>
            <person name="Clum A."/>
            <person name="Steindorff A."/>
            <person name="Ohm R.A."/>
            <person name="Martin F."/>
            <person name="Silar P."/>
            <person name="Natvig D.O."/>
            <person name="Lalanne C."/>
            <person name="Gautier V."/>
            <person name="Ament-Velasquez S.L."/>
            <person name="Kruys A."/>
            <person name="Hutchinson M.I."/>
            <person name="Powell A.J."/>
            <person name="Barry K."/>
            <person name="Miller A.N."/>
            <person name="Grigoriev I.V."/>
            <person name="Debuchy R."/>
            <person name="Gladieux P."/>
            <person name="Hiltunen Thoren M."/>
            <person name="Johannesson H."/>
        </authorList>
    </citation>
    <scope>NUCLEOTIDE SEQUENCE [LARGE SCALE GENOMIC DNA]</scope>
    <source>
        <strain evidence="3">CBS 340.73</strain>
    </source>
</reference>
<proteinExistence type="predicted"/>
<dbReference type="Proteomes" id="UP001303473">
    <property type="component" value="Unassembled WGS sequence"/>
</dbReference>
<feature type="compositionally biased region" description="Acidic residues" evidence="1">
    <location>
        <begin position="189"/>
        <end position="208"/>
    </location>
</feature>
<evidence type="ECO:0000313" key="2">
    <source>
        <dbReference type="EMBL" id="KAK3940272.1"/>
    </source>
</evidence>
<feature type="compositionally biased region" description="Basic and acidic residues" evidence="1">
    <location>
        <begin position="209"/>
        <end position="238"/>
    </location>
</feature>
<gene>
    <name evidence="2" type="ORF">QBC46DRAFT_385729</name>
</gene>
<keyword evidence="3" id="KW-1185">Reference proteome</keyword>
<dbReference type="EMBL" id="MU853798">
    <property type="protein sequence ID" value="KAK3940272.1"/>
    <property type="molecule type" value="Genomic_DNA"/>
</dbReference>
<feature type="compositionally biased region" description="Low complexity" evidence="1">
    <location>
        <begin position="100"/>
        <end position="113"/>
    </location>
</feature>
<dbReference type="AlphaFoldDB" id="A0AAN6NAL6"/>